<dbReference type="AlphaFoldDB" id="A0A835SML5"/>
<reference evidence="2" key="1">
    <citation type="journal article" date="2020" name="bioRxiv">
        <title>Comparative genomics of Chlamydomonas.</title>
        <authorList>
            <person name="Craig R.J."/>
            <person name="Hasan A.R."/>
            <person name="Ness R.W."/>
            <person name="Keightley P.D."/>
        </authorList>
    </citation>
    <scope>NUCLEOTIDE SEQUENCE</scope>
    <source>
        <strain evidence="2">SAG 7.73</strain>
    </source>
</reference>
<feature type="compositionally biased region" description="Low complexity" evidence="1">
    <location>
        <begin position="156"/>
        <end position="174"/>
    </location>
</feature>
<dbReference type="Proteomes" id="UP000650467">
    <property type="component" value="Unassembled WGS sequence"/>
</dbReference>
<sequence length="337" mass="32519">MNDANNWNGVGGAELPVAIRVLHTGAGIGIGCGVGIGVGRPLDLGAIPAVGQAVSGMSAGLGQVSGMLGGAGSWAQSAAGRLGVKGLTSGLGCGVGIGYGFGAGLFLKPSAAEQLVRSVESAAGSLMRQAQAKLQESGIKLPGAVGHAAAGHEQLHQQQPGPLGPHSQPASSHGPGAGAGAGTSASAGWDTVARSYHQAQQGGDAGTGAAAVSQPDVSALSGLLSPALAGGLRNGLGMGPAPAAPPGPAAARAGTAGAGPGTSGYFPGDGGSSGSRSSSTGGGAAGAGPEEFRALLRHEHEIARLKAQNRALRRAVCKLDKRLPICREPITEDDGFG</sequence>
<dbReference type="EMBL" id="JAEHOC010000095">
    <property type="protein sequence ID" value="KAG2422736.1"/>
    <property type="molecule type" value="Genomic_DNA"/>
</dbReference>
<dbReference type="PANTHER" id="PTHR36051:SF2">
    <property type="entry name" value="DYNAMIN"/>
    <property type="match status" value="1"/>
</dbReference>
<proteinExistence type="predicted"/>
<keyword evidence="3" id="KW-1185">Reference proteome</keyword>
<comment type="caution">
    <text evidence="2">The sequence shown here is derived from an EMBL/GenBank/DDBJ whole genome shotgun (WGS) entry which is preliminary data.</text>
</comment>
<accession>A0A835SML5</accession>
<organism evidence="2 3">
    <name type="scientific">Chlamydomonas incerta</name>
    <dbReference type="NCBI Taxonomy" id="51695"/>
    <lineage>
        <taxon>Eukaryota</taxon>
        <taxon>Viridiplantae</taxon>
        <taxon>Chlorophyta</taxon>
        <taxon>core chlorophytes</taxon>
        <taxon>Chlorophyceae</taxon>
        <taxon>CS clade</taxon>
        <taxon>Chlamydomonadales</taxon>
        <taxon>Chlamydomonadaceae</taxon>
        <taxon>Chlamydomonas</taxon>
    </lineage>
</organism>
<name>A0A835SML5_CHLIN</name>
<evidence type="ECO:0000313" key="3">
    <source>
        <dbReference type="Proteomes" id="UP000650467"/>
    </source>
</evidence>
<protein>
    <submittedName>
        <fullName evidence="2">Uncharacterized protein</fullName>
    </submittedName>
</protein>
<evidence type="ECO:0000256" key="1">
    <source>
        <dbReference type="SAM" id="MobiDB-lite"/>
    </source>
</evidence>
<evidence type="ECO:0000313" key="2">
    <source>
        <dbReference type="EMBL" id="KAG2422736.1"/>
    </source>
</evidence>
<feature type="region of interest" description="Disordered" evidence="1">
    <location>
        <begin position="239"/>
        <end position="288"/>
    </location>
</feature>
<gene>
    <name evidence="2" type="ORF">HXX76_015822</name>
</gene>
<dbReference type="PANTHER" id="PTHR36051">
    <property type="entry name" value="DYNAMIN"/>
    <property type="match status" value="1"/>
</dbReference>
<dbReference type="OrthoDB" id="545637at2759"/>
<feature type="region of interest" description="Disordered" evidence="1">
    <location>
        <begin position="146"/>
        <end position="186"/>
    </location>
</feature>
<feature type="compositionally biased region" description="Gly residues" evidence="1">
    <location>
        <begin position="256"/>
        <end position="273"/>
    </location>
</feature>